<organism evidence="3 4">
    <name type="scientific">Mytilus coruscus</name>
    <name type="common">Sea mussel</name>
    <dbReference type="NCBI Taxonomy" id="42192"/>
    <lineage>
        <taxon>Eukaryota</taxon>
        <taxon>Metazoa</taxon>
        <taxon>Spiralia</taxon>
        <taxon>Lophotrochozoa</taxon>
        <taxon>Mollusca</taxon>
        <taxon>Bivalvia</taxon>
        <taxon>Autobranchia</taxon>
        <taxon>Pteriomorphia</taxon>
        <taxon>Mytilida</taxon>
        <taxon>Mytiloidea</taxon>
        <taxon>Mytilidae</taxon>
        <taxon>Mytilinae</taxon>
        <taxon>Mytilus</taxon>
    </lineage>
</organism>
<keyword evidence="4" id="KW-1185">Reference proteome</keyword>
<proteinExistence type="predicted"/>
<evidence type="ECO:0000313" key="3">
    <source>
        <dbReference type="EMBL" id="CAC5416177.1"/>
    </source>
</evidence>
<dbReference type="AlphaFoldDB" id="A0A6J8E735"/>
<dbReference type="SMART" id="SM00252">
    <property type="entry name" value="SH2"/>
    <property type="match status" value="2"/>
</dbReference>
<evidence type="ECO:0000313" key="4">
    <source>
        <dbReference type="Proteomes" id="UP000507470"/>
    </source>
</evidence>
<name>A0A6J8E735_MYTCO</name>
<dbReference type="InterPro" id="IPR036860">
    <property type="entry name" value="SH2_dom_sf"/>
</dbReference>
<dbReference type="EMBL" id="CACVKT020008605">
    <property type="protein sequence ID" value="CAC5416177.1"/>
    <property type="molecule type" value="Genomic_DNA"/>
</dbReference>
<dbReference type="Gene3D" id="3.30.505.10">
    <property type="entry name" value="SH2 domain"/>
    <property type="match status" value="2"/>
</dbReference>
<accession>A0A6J8E735</accession>
<evidence type="ECO:0000256" key="1">
    <source>
        <dbReference type="PROSITE-ProRule" id="PRU00191"/>
    </source>
</evidence>
<keyword evidence="1" id="KW-0727">SH2 domain</keyword>
<dbReference type="SUPFAM" id="SSF55550">
    <property type="entry name" value="SH2 domain"/>
    <property type="match status" value="2"/>
</dbReference>
<evidence type="ECO:0000259" key="2">
    <source>
        <dbReference type="PROSITE" id="PS50001"/>
    </source>
</evidence>
<sequence>MIDFAEVVNDPETDLCIESRSDDHMNDIDLSSDFEQPEGSEDLIAPAFITLDYVEKAAKFWFMPDISKTEALLTLKANTPGAFLIRKSNTNVDCFALDLRVEYVTVYDNGPDISLEDCVTSYLIEKTTENKYQFTFTAQTFDTLGSLVFKHTEAQGILPCKLNLPKGDLRRGVNLSIESLQAIKQYWYFPDISRDEAINRIKSKVVGSFLIRKSSSEVGGFVLVVNENKTDNPLDRDHNTVVRNFIIHSTVSGLTSIHGTDTFDSIVSLVYHYATTDTTDLSCRLALP</sequence>
<reference evidence="3 4" key="1">
    <citation type="submission" date="2020-06" db="EMBL/GenBank/DDBJ databases">
        <authorList>
            <person name="Li R."/>
            <person name="Bekaert M."/>
        </authorList>
    </citation>
    <scope>NUCLEOTIDE SEQUENCE [LARGE SCALE GENOMIC DNA]</scope>
    <source>
        <strain evidence="4">wild</strain>
    </source>
</reference>
<dbReference type="GO" id="GO:0005925">
    <property type="term" value="C:focal adhesion"/>
    <property type="evidence" value="ECO:0007669"/>
    <property type="project" value="TreeGrafter"/>
</dbReference>
<dbReference type="OrthoDB" id="6273691at2759"/>
<feature type="domain" description="SH2" evidence="2">
    <location>
        <begin position="187"/>
        <end position="288"/>
    </location>
</feature>
<dbReference type="CDD" id="cd00173">
    <property type="entry name" value="SH2"/>
    <property type="match status" value="1"/>
</dbReference>
<dbReference type="Pfam" id="PF00017">
    <property type="entry name" value="SH2"/>
    <property type="match status" value="2"/>
</dbReference>
<feature type="domain" description="SH2" evidence="2">
    <location>
        <begin position="61"/>
        <end position="166"/>
    </location>
</feature>
<dbReference type="PROSITE" id="PS50001">
    <property type="entry name" value="SH2"/>
    <property type="match status" value="2"/>
</dbReference>
<protein>
    <submittedName>
        <fullName evidence="3">TNS</fullName>
    </submittedName>
</protein>
<dbReference type="PANTHER" id="PTHR45734:SF7">
    <property type="entry name" value="EGFR ADAPTER PROTEIN-RELATED"/>
    <property type="match status" value="1"/>
</dbReference>
<dbReference type="PRINTS" id="PR00401">
    <property type="entry name" value="SH2DOMAIN"/>
</dbReference>
<dbReference type="PANTHER" id="PTHR45734">
    <property type="entry name" value="TENSIN"/>
    <property type="match status" value="1"/>
</dbReference>
<dbReference type="InterPro" id="IPR051484">
    <property type="entry name" value="Tensin_PTEN_phosphatase"/>
</dbReference>
<dbReference type="Proteomes" id="UP000507470">
    <property type="component" value="Unassembled WGS sequence"/>
</dbReference>
<dbReference type="InterPro" id="IPR000980">
    <property type="entry name" value="SH2"/>
</dbReference>
<gene>
    <name evidence="3" type="ORF">MCOR_48816</name>
</gene>